<dbReference type="AlphaFoldDB" id="A0A6J4TAF5"/>
<organism evidence="1">
    <name type="scientific">uncultured Solirubrobacteraceae bacterium</name>
    <dbReference type="NCBI Taxonomy" id="1162706"/>
    <lineage>
        <taxon>Bacteria</taxon>
        <taxon>Bacillati</taxon>
        <taxon>Actinomycetota</taxon>
        <taxon>Thermoleophilia</taxon>
        <taxon>Solirubrobacterales</taxon>
        <taxon>Solirubrobacteraceae</taxon>
        <taxon>environmental samples</taxon>
    </lineage>
</organism>
<sequence>TTAARTPACRKCWLGCVRTSRRSRSDAETPTDTRHRARWPPCASYRRSLAPTSTGPCAYGCAPARWSWTA</sequence>
<evidence type="ECO:0000313" key="1">
    <source>
        <dbReference type="EMBL" id="CAA9517623.1"/>
    </source>
</evidence>
<protein>
    <submittedName>
        <fullName evidence="1">Uncharacterized protein</fullName>
    </submittedName>
</protein>
<proteinExistence type="predicted"/>
<name>A0A6J4TAF5_9ACTN</name>
<reference evidence="1" key="1">
    <citation type="submission" date="2020-02" db="EMBL/GenBank/DDBJ databases">
        <authorList>
            <person name="Meier V. D."/>
        </authorList>
    </citation>
    <scope>NUCLEOTIDE SEQUENCE</scope>
    <source>
        <strain evidence="1">AVDCRST_MAG69</strain>
    </source>
</reference>
<feature type="non-terminal residue" evidence="1">
    <location>
        <position position="70"/>
    </location>
</feature>
<gene>
    <name evidence="1" type="ORF">AVDCRST_MAG69-2863</name>
</gene>
<feature type="non-terminal residue" evidence="1">
    <location>
        <position position="1"/>
    </location>
</feature>
<dbReference type="EMBL" id="CADCVP010000316">
    <property type="protein sequence ID" value="CAA9517623.1"/>
    <property type="molecule type" value="Genomic_DNA"/>
</dbReference>
<accession>A0A6J4TAF5</accession>